<accession>A0ACB9MZ05</accession>
<evidence type="ECO:0000313" key="1">
    <source>
        <dbReference type="EMBL" id="KAI4328719.1"/>
    </source>
</evidence>
<organism evidence="1 2">
    <name type="scientific">Bauhinia variegata</name>
    <name type="common">Purple orchid tree</name>
    <name type="synonym">Phanera variegata</name>
    <dbReference type="NCBI Taxonomy" id="167791"/>
    <lineage>
        <taxon>Eukaryota</taxon>
        <taxon>Viridiplantae</taxon>
        <taxon>Streptophyta</taxon>
        <taxon>Embryophyta</taxon>
        <taxon>Tracheophyta</taxon>
        <taxon>Spermatophyta</taxon>
        <taxon>Magnoliopsida</taxon>
        <taxon>eudicotyledons</taxon>
        <taxon>Gunneridae</taxon>
        <taxon>Pentapetalae</taxon>
        <taxon>rosids</taxon>
        <taxon>fabids</taxon>
        <taxon>Fabales</taxon>
        <taxon>Fabaceae</taxon>
        <taxon>Cercidoideae</taxon>
        <taxon>Cercideae</taxon>
        <taxon>Bauhiniinae</taxon>
        <taxon>Bauhinia</taxon>
    </lineage>
</organism>
<reference evidence="1 2" key="1">
    <citation type="journal article" date="2022" name="DNA Res.">
        <title>Chromosomal-level genome assembly of the orchid tree Bauhinia variegata (Leguminosae; Cercidoideae) supports the allotetraploid origin hypothesis of Bauhinia.</title>
        <authorList>
            <person name="Zhong Y."/>
            <person name="Chen Y."/>
            <person name="Zheng D."/>
            <person name="Pang J."/>
            <person name="Liu Y."/>
            <person name="Luo S."/>
            <person name="Meng S."/>
            <person name="Qian L."/>
            <person name="Wei D."/>
            <person name="Dai S."/>
            <person name="Zhou R."/>
        </authorList>
    </citation>
    <scope>NUCLEOTIDE SEQUENCE [LARGE SCALE GENOMIC DNA]</scope>
    <source>
        <strain evidence="1">BV-YZ2020</strain>
    </source>
</reference>
<sequence length="73" mass="8470">MRVEVSNIAIVVREGFDAVMLSRETTHGNHGQFYVAISRVQWKEGLNILIHDKEGRPLRKTINMVYNEVFQNI</sequence>
<protein>
    <submittedName>
        <fullName evidence="1">Uncharacterized protein</fullName>
    </submittedName>
</protein>
<keyword evidence="2" id="KW-1185">Reference proteome</keyword>
<name>A0ACB9MZ05_BAUVA</name>
<comment type="caution">
    <text evidence="1">The sequence shown here is derived from an EMBL/GenBank/DDBJ whole genome shotgun (WGS) entry which is preliminary data.</text>
</comment>
<gene>
    <name evidence="1" type="ORF">L6164_021053</name>
</gene>
<proteinExistence type="predicted"/>
<evidence type="ECO:0000313" key="2">
    <source>
        <dbReference type="Proteomes" id="UP000828941"/>
    </source>
</evidence>
<dbReference type="EMBL" id="CM039433">
    <property type="protein sequence ID" value="KAI4328719.1"/>
    <property type="molecule type" value="Genomic_DNA"/>
</dbReference>
<dbReference type="Proteomes" id="UP000828941">
    <property type="component" value="Chromosome 8"/>
</dbReference>